<evidence type="ECO:0000313" key="1">
    <source>
        <dbReference type="EMBL" id="VAW21292.1"/>
    </source>
</evidence>
<dbReference type="NCBIfam" id="NF038032">
    <property type="entry name" value="CehA_McbA_metalo"/>
    <property type="match status" value="1"/>
</dbReference>
<reference evidence="1" key="1">
    <citation type="submission" date="2018-06" db="EMBL/GenBank/DDBJ databases">
        <authorList>
            <person name="Zhirakovskaya E."/>
        </authorList>
    </citation>
    <scope>NUCLEOTIDE SEQUENCE</scope>
</reference>
<dbReference type="AlphaFoldDB" id="A0A3B0U447"/>
<name>A0A3B0U447_9ZZZZ</name>
<sequence length="478" mass="52535">PNNAWFEDYSVDFVHRGLHNCTYIPGETIIKVPVGEVFIEISKGFEIKPVRKVIDITAGINEVTVEIEKVLDWRGKGWVTADTHVHFLSTESAMLEGSAEGVNIVNLLASQWGELMTNVGDFDGKTTYGSKEAGGDGEYLVRVGTENRQHVMGHISLLGYEGSMIVPMTTGGANESAIGDPIEMLLTEWAQQCKKQDGVVVLPHFPEPRLENAASIVNGSIDGVEMTSMGNLYGGIHPYSLTDWYRYLNCGYFVAAVGGTDKMSAGTAVGTVRTYAKIDKNIGFSYDAWKESVRKGQTFVTYGPLVEFLVDGNPSGSRINMSINGGTVDITWEVASITIPMTRVELIVNGEVKESVAVSKWEGSGNWKFKVAKSSWVALLVRGHYEDKPEIITAHTSPVMIKVKDSKMLAAADALTILEQIEGAKAYLETIGTRAEDKAYKRMKMVLESAHRALHNRMHALGYDHIHTPTTDHPEHHN</sequence>
<protein>
    <submittedName>
        <fullName evidence="1">Uncharacterized protein</fullName>
    </submittedName>
</protein>
<accession>A0A3B0U447</accession>
<proteinExistence type="predicted"/>
<feature type="non-terminal residue" evidence="1">
    <location>
        <position position="1"/>
    </location>
</feature>
<dbReference type="EMBL" id="UOEP01000141">
    <property type="protein sequence ID" value="VAW21292.1"/>
    <property type="molecule type" value="Genomic_DNA"/>
</dbReference>
<organism evidence="1">
    <name type="scientific">hydrothermal vent metagenome</name>
    <dbReference type="NCBI Taxonomy" id="652676"/>
    <lineage>
        <taxon>unclassified sequences</taxon>
        <taxon>metagenomes</taxon>
        <taxon>ecological metagenomes</taxon>
    </lineage>
</organism>
<gene>
    <name evidence="1" type="ORF">MNBD_BACTEROID01-367</name>
</gene>